<keyword evidence="2" id="KW-1185">Reference proteome</keyword>
<gene>
    <name evidence="1" type="ORF">BDW47DRAFT_98022</name>
</gene>
<evidence type="ECO:0000313" key="2">
    <source>
        <dbReference type="Proteomes" id="UP000234585"/>
    </source>
</evidence>
<evidence type="ECO:0000313" key="1">
    <source>
        <dbReference type="EMBL" id="PLB42191.1"/>
    </source>
</evidence>
<organism evidence="1 2">
    <name type="scientific">Aspergillus candidus</name>
    <dbReference type="NCBI Taxonomy" id="41067"/>
    <lineage>
        <taxon>Eukaryota</taxon>
        <taxon>Fungi</taxon>
        <taxon>Dikarya</taxon>
        <taxon>Ascomycota</taxon>
        <taxon>Pezizomycotina</taxon>
        <taxon>Eurotiomycetes</taxon>
        <taxon>Eurotiomycetidae</taxon>
        <taxon>Eurotiales</taxon>
        <taxon>Aspergillaceae</taxon>
        <taxon>Aspergillus</taxon>
        <taxon>Aspergillus subgen. Circumdati</taxon>
    </lineage>
</organism>
<dbReference type="EMBL" id="KZ559118">
    <property type="protein sequence ID" value="PLB42191.1"/>
    <property type="molecule type" value="Genomic_DNA"/>
</dbReference>
<dbReference type="RefSeq" id="XP_024676203.1">
    <property type="nucleotide sequence ID" value="XM_024820550.1"/>
</dbReference>
<dbReference type="GeneID" id="36527710"/>
<proteinExistence type="predicted"/>
<protein>
    <submittedName>
        <fullName evidence="1">Uncharacterized protein</fullName>
    </submittedName>
</protein>
<sequence>MTAPMLIYASSLTIDIRSSQKRALKYSPKAARHTLGTLWELTALALCVVEIASAADELGLFAYQPPGRTVTAKILLHSACSAGTISACI</sequence>
<name>A0A2I2FNI2_ASPCN</name>
<reference evidence="1 2" key="1">
    <citation type="submission" date="2017-12" db="EMBL/GenBank/DDBJ databases">
        <authorList>
            <consortium name="DOE Joint Genome Institute"/>
            <person name="Haridas S."/>
            <person name="Kjaerbolling I."/>
            <person name="Vesth T.C."/>
            <person name="Frisvad J.C."/>
            <person name="Nybo J.L."/>
            <person name="Theobald S."/>
            <person name="Kuo A."/>
            <person name="Bowyer P."/>
            <person name="Matsuda Y."/>
            <person name="Mondo S."/>
            <person name="Lyhne E.K."/>
            <person name="Kogle M.E."/>
            <person name="Clum A."/>
            <person name="Lipzen A."/>
            <person name="Salamov A."/>
            <person name="Ngan C.Y."/>
            <person name="Daum C."/>
            <person name="Chiniquy J."/>
            <person name="Barry K."/>
            <person name="LaButti K."/>
            <person name="Simmons B.A."/>
            <person name="Magnuson J.K."/>
            <person name="Mortensen U.H."/>
            <person name="Larsen T.O."/>
            <person name="Grigoriev I.V."/>
            <person name="Baker S.E."/>
            <person name="Andersen M.R."/>
            <person name="Nordberg H.P."/>
            <person name="Cantor M.N."/>
            <person name="Hua S.X."/>
        </authorList>
    </citation>
    <scope>NUCLEOTIDE SEQUENCE [LARGE SCALE GENOMIC DNA]</scope>
    <source>
        <strain evidence="1 2">CBS 102.13</strain>
    </source>
</reference>
<dbReference type="Proteomes" id="UP000234585">
    <property type="component" value="Unassembled WGS sequence"/>
</dbReference>
<accession>A0A2I2FNI2</accession>
<dbReference type="AlphaFoldDB" id="A0A2I2FNI2"/>